<proteinExistence type="predicted"/>
<reference evidence="3" key="1">
    <citation type="submission" date="2016-11" db="EMBL/GenBank/DDBJ databases">
        <authorList>
            <person name="Varghese N."/>
            <person name="Submissions S."/>
        </authorList>
    </citation>
    <scope>NUCLEOTIDE SEQUENCE [LARGE SCALE GENOMIC DNA]</scope>
    <source>
        <strain evidence="3">DSM 15518</strain>
    </source>
</reference>
<evidence type="ECO:0000313" key="3">
    <source>
        <dbReference type="Proteomes" id="UP000242497"/>
    </source>
</evidence>
<dbReference type="RefSeq" id="WP_072890944.1">
    <property type="nucleotide sequence ID" value="NZ_FRAE01000117.1"/>
</dbReference>
<dbReference type="STRING" id="1123349.SAMN02744037_02726"/>
<dbReference type="Proteomes" id="UP000242497">
    <property type="component" value="Unassembled WGS sequence"/>
</dbReference>
<keyword evidence="3" id="KW-1185">Reference proteome</keyword>
<feature type="compositionally biased region" description="Basic and acidic residues" evidence="1">
    <location>
        <begin position="1"/>
        <end position="12"/>
    </location>
</feature>
<gene>
    <name evidence="2" type="ORF">SAMN02744037_02726</name>
</gene>
<protein>
    <submittedName>
        <fullName evidence="2">Uncharacterized protein</fullName>
    </submittedName>
</protein>
<evidence type="ECO:0000256" key="1">
    <source>
        <dbReference type="SAM" id="MobiDB-lite"/>
    </source>
</evidence>
<dbReference type="OrthoDB" id="9941892at2"/>
<dbReference type="AlphaFoldDB" id="A0A1M6U317"/>
<evidence type="ECO:0000313" key="2">
    <source>
        <dbReference type="EMBL" id="SHK63559.1"/>
    </source>
</evidence>
<dbReference type="EMBL" id="FRAE01000117">
    <property type="protein sequence ID" value="SHK63559.1"/>
    <property type="molecule type" value="Genomic_DNA"/>
</dbReference>
<sequence length="61" mass="6935">MQKRNKVDEKNTKKPSILNSNEMNIETAAELGLDIKDSNLTGKISKEAYNRTIKSKRKGKK</sequence>
<organism evidence="2 3">
    <name type="scientific">Tepidibacter formicigenes DSM 15518</name>
    <dbReference type="NCBI Taxonomy" id="1123349"/>
    <lineage>
        <taxon>Bacteria</taxon>
        <taxon>Bacillati</taxon>
        <taxon>Bacillota</taxon>
        <taxon>Clostridia</taxon>
        <taxon>Peptostreptococcales</taxon>
        <taxon>Peptostreptococcaceae</taxon>
        <taxon>Tepidibacter</taxon>
    </lineage>
</organism>
<feature type="region of interest" description="Disordered" evidence="1">
    <location>
        <begin position="1"/>
        <end position="21"/>
    </location>
</feature>
<accession>A0A1M6U317</accession>
<name>A0A1M6U317_9FIRM</name>